<dbReference type="InterPro" id="IPR011006">
    <property type="entry name" value="CheY-like_superfamily"/>
</dbReference>
<name>A0ABZ3IRQ7_9FIRM</name>
<dbReference type="CDD" id="cd17574">
    <property type="entry name" value="REC_OmpR"/>
    <property type="match status" value="1"/>
</dbReference>
<dbReference type="PROSITE" id="PS51755">
    <property type="entry name" value="OMPR_PHOB"/>
    <property type="match status" value="1"/>
</dbReference>
<dbReference type="Gene3D" id="6.10.250.690">
    <property type="match status" value="1"/>
</dbReference>
<keyword evidence="3" id="KW-0805">Transcription regulation</keyword>
<dbReference type="EMBL" id="CP155573">
    <property type="protein sequence ID" value="XFO68396.1"/>
    <property type="molecule type" value="Genomic_DNA"/>
</dbReference>
<keyword evidence="5" id="KW-0804">Transcription</keyword>
<feature type="domain" description="Response regulatory" evidence="8">
    <location>
        <begin position="5"/>
        <end position="119"/>
    </location>
</feature>
<organism evidence="10 11">
    <name type="scientific">Sporomusa silvacetica DSM 10669</name>
    <dbReference type="NCBI Taxonomy" id="1123289"/>
    <lineage>
        <taxon>Bacteria</taxon>
        <taxon>Bacillati</taxon>
        <taxon>Bacillota</taxon>
        <taxon>Negativicutes</taxon>
        <taxon>Selenomonadales</taxon>
        <taxon>Sporomusaceae</taxon>
        <taxon>Sporomusa</taxon>
    </lineage>
</organism>
<dbReference type="CDD" id="cd00383">
    <property type="entry name" value="trans_reg_C"/>
    <property type="match status" value="1"/>
</dbReference>
<keyword evidence="2" id="KW-0902">Two-component regulatory system</keyword>
<proteinExistence type="predicted"/>
<dbReference type="Pfam" id="PF00486">
    <property type="entry name" value="Trans_reg_C"/>
    <property type="match status" value="1"/>
</dbReference>
<evidence type="ECO:0000256" key="3">
    <source>
        <dbReference type="ARBA" id="ARBA00023015"/>
    </source>
</evidence>
<dbReference type="InterPro" id="IPR039420">
    <property type="entry name" value="WalR-like"/>
</dbReference>
<dbReference type="PANTHER" id="PTHR48111">
    <property type="entry name" value="REGULATOR OF RPOS"/>
    <property type="match status" value="1"/>
</dbReference>
<reference evidence="10" key="1">
    <citation type="submission" date="2024-05" db="EMBL/GenBank/DDBJ databases">
        <title>Isolation and characterization of Sporomusa carbonis sp. nov., a carboxydotrophic hydrogenogen in the genus of Sporomusa isolated from a charcoal burning pile.</title>
        <authorList>
            <person name="Boeer T."/>
            <person name="Rosenbaum F."/>
            <person name="Eysell L."/>
            <person name="Mueller V."/>
            <person name="Daniel R."/>
            <person name="Poehlein A."/>
        </authorList>
    </citation>
    <scope>NUCLEOTIDE SEQUENCE [LARGE SCALE GENOMIC DNA]</scope>
    <source>
        <strain evidence="10">DSM 10669</strain>
    </source>
</reference>
<dbReference type="InterPro" id="IPR001867">
    <property type="entry name" value="OmpR/PhoB-type_DNA-bd"/>
</dbReference>
<evidence type="ECO:0000256" key="1">
    <source>
        <dbReference type="ARBA" id="ARBA00022553"/>
    </source>
</evidence>
<sequence>MALANILVVDDETEIIDIIELYLNKAGYQVFRATTGEMAINLAVHKRPDLIVLDIVLPDISGFQVTAKLADLGLSDIPVIFLSCRNEEETIVQGLHLGDDYVTKPFSPSELTARVEARLRRKRATTTPSVAAENQQQLCFADLVIDLPAHSVRIRNTEVPLSTTEFKLLCLLVQNRHRVFSSEQLYELVWHTQGLDDVRTVMVHISNLRRKLEKFPDSKEYILTVRGAGYRFNHAL</sequence>
<dbReference type="PANTHER" id="PTHR48111:SF40">
    <property type="entry name" value="PHOSPHATE REGULON TRANSCRIPTIONAL REGULATORY PROTEIN PHOB"/>
    <property type="match status" value="1"/>
</dbReference>
<dbReference type="PROSITE" id="PS50110">
    <property type="entry name" value="RESPONSE_REGULATORY"/>
    <property type="match status" value="1"/>
</dbReference>
<dbReference type="SMART" id="SM00448">
    <property type="entry name" value="REC"/>
    <property type="match status" value="1"/>
</dbReference>
<feature type="domain" description="OmpR/PhoB-type" evidence="9">
    <location>
        <begin position="135"/>
        <end position="234"/>
    </location>
</feature>
<dbReference type="Proteomes" id="UP000216752">
    <property type="component" value="Chromosome"/>
</dbReference>
<evidence type="ECO:0000256" key="2">
    <source>
        <dbReference type="ARBA" id="ARBA00023012"/>
    </source>
</evidence>
<accession>A0ABZ3IRQ7</accession>
<gene>
    <name evidence="10" type="primary">phoP_2</name>
    <name evidence="10" type="ORF">SPSIL_046190</name>
</gene>
<dbReference type="Gene3D" id="3.40.50.2300">
    <property type="match status" value="1"/>
</dbReference>
<dbReference type="SUPFAM" id="SSF52172">
    <property type="entry name" value="CheY-like"/>
    <property type="match status" value="1"/>
</dbReference>
<evidence type="ECO:0000313" key="11">
    <source>
        <dbReference type="Proteomes" id="UP000216752"/>
    </source>
</evidence>
<dbReference type="RefSeq" id="WP_144034120.1">
    <property type="nucleotide sequence ID" value="NZ_CP155573.1"/>
</dbReference>
<evidence type="ECO:0000259" key="8">
    <source>
        <dbReference type="PROSITE" id="PS50110"/>
    </source>
</evidence>
<keyword evidence="11" id="KW-1185">Reference proteome</keyword>
<protein>
    <submittedName>
        <fullName evidence="10">Alkaline phosphatase synthesis transcriptional regulatory protein PhoP</fullName>
    </submittedName>
</protein>
<dbReference type="Gene3D" id="1.10.10.10">
    <property type="entry name" value="Winged helix-like DNA-binding domain superfamily/Winged helix DNA-binding domain"/>
    <property type="match status" value="1"/>
</dbReference>
<feature type="modified residue" description="4-aspartylphosphate" evidence="6">
    <location>
        <position position="54"/>
    </location>
</feature>
<feature type="DNA-binding region" description="OmpR/PhoB-type" evidence="7">
    <location>
        <begin position="135"/>
        <end position="234"/>
    </location>
</feature>
<evidence type="ECO:0000259" key="9">
    <source>
        <dbReference type="PROSITE" id="PS51755"/>
    </source>
</evidence>
<evidence type="ECO:0000256" key="5">
    <source>
        <dbReference type="ARBA" id="ARBA00023163"/>
    </source>
</evidence>
<evidence type="ECO:0000256" key="4">
    <source>
        <dbReference type="ARBA" id="ARBA00023125"/>
    </source>
</evidence>
<keyword evidence="1 6" id="KW-0597">Phosphoprotein</keyword>
<dbReference type="InterPro" id="IPR001789">
    <property type="entry name" value="Sig_transdc_resp-reg_receiver"/>
</dbReference>
<dbReference type="Pfam" id="PF00072">
    <property type="entry name" value="Response_reg"/>
    <property type="match status" value="1"/>
</dbReference>
<evidence type="ECO:0000256" key="7">
    <source>
        <dbReference type="PROSITE-ProRule" id="PRU01091"/>
    </source>
</evidence>
<dbReference type="InterPro" id="IPR036388">
    <property type="entry name" value="WH-like_DNA-bd_sf"/>
</dbReference>
<evidence type="ECO:0000256" key="6">
    <source>
        <dbReference type="PROSITE-ProRule" id="PRU00169"/>
    </source>
</evidence>
<keyword evidence="4 7" id="KW-0238">DNA-binding</keyword>
<dbReference type="SMART" id="SM00862">
    <property type="entry name" value="Trans_reg_C"/>
    <property type="match status" value="1"/>
</dbReference>
<evidence type="ECO:0000313" key="10">
    <source>
        <dbReference type="EMBL" id="XFO68396.1"/>
    </source>
</evidence>